<evidence type="ECO:0000256" key="14">
    <source>
        <dbReference type="ARBA" id="ARBA00048021"/>
    </source>
</evidence>
<accession>A0A7G9R9B8</accession>
<dbReference type="AlphaFoldDB" id="A0A7G9R9B8"/>
<evidence type="ECO:0000256" key="6">
    <source>
        <dbReference type="ARBA" id="ARBA00012912"/>
    </source>
</evidence>
<dbReference type="InterPro" id="IPR050103">
    <property type="entry name" value="Class-III_PLP-dep_AT"/>
</dbReference>
<dbReference type="InterPro" id="IPR004632">
    <property type="entry name" value="4NH2But_aminotransferase_bac"/>
</dbReference>
<dbReference type="InterPro" id="IPR015422">
    <property type="entry name" value="PyrdxlP-dep_Trfase_small"/>
</dbReference>
<dbReference type="SUPFAM" id="SSF53383">
    <property type="entry name" value="PLP-dependent transferases"/>
    <property type="match status" value="1"/>
</dbReference>
<organism evidence="17 18">
    <name type="scientific">Nocardioides mesophilus</name>
    <dbReference type="NCBI Taxonomy" id="433659"/>
    <lineage>
        <taxon>Bacteria</taxon>
        <taxon>Bacillati</taxon>
        <taxon>Actinomycetota</taxon>
        <taxon>Actinomycetes</taxon>
        <taxon>Propionibacteriales</taxon>
        <taxon>Nocardioidaceae</taxon>
        <taxon>Nocardioides</taxon>
    </lineage>
</organism>
<dbReference type="CDD" id="cd00610">
    <property type="entry name" value="OAT_like"/>
    <property type="match status" value="1"/>
</dbReference>
<dbReference type="EMBL" id="CP060713">
    <property type="protein sequence ID" value="QNN52193.1"/>
    <property type="molecule type" value="Genomic_DNA"/>
</dbReference>
<evidence type="ECO:0000256" key="7">
    <source>
        <dbReference type="ARBA" id="ARBA00022576"/>
    </source>
</evidence>
<dbReference type="GO" id="GO:0042802">
    <property type="term" value="F:identical protein binding"/>
    <property type="evidence" value="ECO:0007669"/>
    <property type="project" value="TreeGrafter"/>
</dbReference>
<dbReference type="KEGG" id="nmes:H9L09_17100"/>
<dbReference type="PIRSF" id="PIRSF000521">
    <property type="entry name" value="Transaminase_4ab_Lys_Orn"/>
    <property type="match status" value="1"/>
</dbReference>
<proteinExistence type="inferred from homology"/>
<dbReference type="InterPro" id="IPR049704">
    <property type="entry name" value="Aminotrans_3_PPA_site"/>
</dbReference>
<dbReference type="Pfam" id="PF00202">
    <property type="entry name" value="Aminotran_3"/>
    <property type="match status" value="1"/>
</dbReference>
<evidence type="ECO:0000256" key="4">
    <source>
        <dbReference type="ARBA" id="ARBA00008954"/>
    </source>
</evidence>
<dbReference type="GO" id="GO:0047298">
    <property type="term" value="F:(S)-3-amino-2-methylpropionate transaminase activity"/>
    <property type="evidence" value="ECO:0007669"/>
    <property type="project" value="UniProtKB-EC"/>
</dbReference>
<keyword evidence="8 17" id="KW-0808">Transferase</keyword>
<dbReference type="InterPro" id="IPR015424">
    <property type="entry name" value="PyrdxlP-dep_Trfase"/>
</dbReference>
<sequence length="453" mass="46750">MTHEAATGGAGGPGLPQERRLVTAVPGPRSLEKFARRQQLVAAGVGTTLPVFVERAGGGVLVDADGNSLIDLASGIAVTGVGNAAPEVVERVVAQTAAFTHTCFMVTPYDGYVDVCAKLAELTPGTHAKKSALFNSGAEAVENAVKIARAATGRTAVAVFDHAYHGRTNLTMAMTSKNMPYKQGFGPFANEVYRAPMSYPFREPAEIDGVGAADRAIDLLEKQVGAANLACIVIEPIQGEGGFVVPADGFLPRLKEWTSANGIVFVADEIQTGFCRTGDWFAVDHEGVVPDLLTLAKGIAGGFPLAAVTGTAEIMDAVHAGGLGGTYGGNPVACAAALGAMEAMETHDLSAAARRLGAVMTHRLDGLAKAHPCIGDVRGRGAMVAVEIVGADGRLPDPVRAGALSAYCHSQGVVTLTCGTYGNVLRFLPPLVMPDALLEEAFDVLAEAFEATA</sequence>
<dbReference type="FunFam" id="3.40.640.10:FF:000013">
    <property type="entry name" value="4-aminobutyrate aminotransferase"/>
    <property type="match status" value="1"/>
</dbReference>
<evidence type="ECO:0000313" key="17">
    <source>
        <dbReference type="EMBL" id="QNN52193.1"/>
    </source>
</evidence>
<dbReference type="PANTHER" id="PTHR11986:SF58">
    <property type="entry name" value="LEUCINE_METHIONINE RACEMASE"/>
    <property type="match status" value="1"/>
</dbReference>
<reference evidence="17 18" key="1">
    <citation type="submission" date="2020-08" db="EMBL/GenBank/DDBJ databases">
        <title>Genome sequence of Nocardioides mesophilus KACC 16243T.</title>
        <authorList>
            <person name="Hyun D.-W."/>
            <person name="Bae J.-W."/>
        </authorList>
    </citation>
    <scope>NUCLEOTIDE SEQUENCE [LARGE SCALE GENOMIC DNA]</scope>
    <source>
        <strain evidence="17 18">KACC 16243</strain>
    </source>
</reference>
<keyword evidence="7 17" id="KW-0032">Aminotransferase</keyword>
<comment type="cofactor">
    <cofactor evidence="2">
        <name>pyridoxal 5'-phosphate</name>
        <dbReference type="ChEBI" id="CHEBI:597326"/>
    </cofactor>
</comment>
<dbReference type="EC" id="2.6.1.22" evidence="5"/>
<comment type="catalytic activity">
    <reaction evidence="1">
        <text>(S)-3-amino-2-methylpropanoate + 2-oxoglutarate = 2-methyl-3-oxopropanoate + L-glutamate</text>
        <dbReference type="Rhea" id="RHEA:13993"/>
        <dbReference type="ChEBI" id="CHEBI:16810"/>
        <dbReference type="ChEBI" id="CHEBI:29985"/>
        <dbReference type="ChEBI" id="CHEBI:57700"/>
        <dbReference type="ChEBI" id="CHEBI:58655"/>
        <dbReference type="EC" id="2.6.1.22"/>
    </reaction>
</comment>
<evidence type="ECO:0000256" key="10">
    <source>
        <dbReference type="ARBA" id="ARBA00029760"/>
    </source>
</evidence>
<evidence type="ECO:0000256" key="12">
    <source>
        <dbReference type="ARBA" id="ARBA00030857"/>
    </source>
</evidence>
<dbReference type="GO" id="GO:0009448">
    <property type="term" value="P:gamma-aminobutyric acid metabolic process"/>
    <property type="evidence" value="ECO:0007669"/>
    <property type="project" value="InterPro"/>
</dbReference>
<dbReference type="Gene3D" id="3.40.640.10">
    <property type="entry name" value="Type I PLP-dependent aspartate aminotransferase-like (Major domain)"/>
    <property type="match status" value="1"/>
</dbReference>
<keyword evidence="9 16" id="KW-0663">Pyridoxal phosphate</keyword>
<name>A0A7G9R9B8_9ACTN</name>
<evidence type="ECO:0000256" key="1">
    <source>
        <dbReference type="ARBA" id="ARBA00001750"/>
    </source>
</evidence>
<evidence type="ECO:0000256" key="16">
    <source>
        <dbReference type="RuleBase" id="RU003560"/>
    </source>
</evidence>
<comment type="catalytic activity">
    <reaction evidence="14">
        <text>4-aminobutanoate + 2-oxoglutarate = succinate semialdehyde + L-glutamate</text>
        <dbReference type="Rhea" id="RHEA:23352"/>
        <dbReference type="ChEBI" id="CHEBI:16810"/>
        <dbReference type="ChEBI" id="CHEBI:29985"/>
        <dbReference type="ChEBI" id="CHEBI:57706"/>
        <dbReference type="ChEBI" id="CHEBI:59888"/>
        <dbReference type="EC" id="2.6.1.19"/>
    </reaction>
</comment>
<evidence type="ECO:0000256" key="9">
    <source>
        <dbReference type="ARBA" id="ARBA00022898"/>
    </source>
</evidence>
<dbReference type="GO" id="GO:0034386">
    <property type="term" value="F:4-aminobutyrate:2-oxoglutarate transaminase activity"/>
    <property type="evidence" value="ECO:0007669"/>
    <property type="project" value="UniProtKB-EC"/>
</dbReference>
<evidence type="ECO:0000313" key="18">
    <source>
        <dbReference type="Proteomes" id="UP000515947"/>
    </source>
</evidence>
<dbReference type="Proteomes" id="UP000515947">
    <property type="component" value="Chromosome"/>
</dbReference>
<evidence type="ECO:0000256" key="15">
    <source>
        <dbReference type="ARBA" id="ARBA00050054"/>
    </source>
</evidence>
<evidence type="ECO:0000256" key="3">
    <source>
        <dbReference type="ARBA" id="ARBA00005176"/>
    </source>
</evidence>
<dbReference type="PROSITE" id="PS00600">
    <property type="entry name" value="AA_TRANSFER_CLASS_3"/>
    <property type="match status" value="1"/>
</dbReference>
<evidence type="ECO:0000256" key="2">
    <source>
        <dbReference type="ARBA" id="ARBA00001933"/>
    </source>
</evidence>
<dbReference type="Gene3D" id="3.90.1150.10">
    <property type="entry name" value="Aspartate Aminotransferase, domain 1"/>
    <property type="match status" value="1"/>
</dbReference>
<dbReference type="InterPro" id="IPR015421">
    <property type="entry name" value="PyrdxlP-dep_Trfase_major"/>
</dbReference>
<dbReference type="NCBIfam" id="TIGR00700">
    <property type="entry name" value="GABAtrnsam"/>
    <property type="match status" value="1"/>
</dbReference>
<protein>
    <recommendedName>
        <fullName evidence="12">(S)-3-amino-2-methylpropionate transaminase</fullName>
        <ecNumber evidence="6">2.6.1.19</ecNumber>
        <ecNumber evidence="5">2.6.1.22</ecNumber>
    </recommendedName>
    <alternativeName>
        <fullName evidence="13">GABA aminotransferase</fullName>
    </alternativeName>
    <alternativeName>
        <fullName evidence="11">Gamma-amino-N-butyrate transaminase</fullName>
    </alternativeName>
    <alternativeName>
        <fullName evidence="15">Glutamate:succinic semialdehyde transaminase</fullName>
    </alternativeName>
    <alternativeName>
        <fullName evidence="10">L-AIBAT</fullName>
    </alternativeName>
</protein>
<dbReference type="RefSeq" id="WP_187578035.1">
    <property type="nucleotide sequence ID" value="NZ_CP060713.1"/>
</dbReference>
<dbReference type="PANTHER" id="PTHR11986">
    <property type="entry name" value="AMINOTRANSFERASE CLASS III"/>
    <property type="match status" value="1"/>
</dbReference>
<comment type="pathway">
    <text evidence="3">Amino-acid degradation; 4-aminobutanoate degradation.</text>
</comment>
<dbReference type="InterPro" id="IPR005814">
    <property type="entry name" value="Aminotrans_3"/>
</dbReference>
<comment type="similarity">
    <text evidence="4 16">Belongs to the class-III pyridoxal-phosphate-dependent aminotransferase family.</text>
</comment>
<dbReference type="NCBIfam" id="NF004714">
    <property type="entry name" value="PRK06058.1"/>
    <property type="match status" value="1"/>
</dbReference>
<dbReference type="GO" id="GO:0030170">
    <property type="term" value="F:pyridoxal phosphate binding"/>
    <property type="evidence" value="ECO:0007669"/>
    <property type="project" value="InterPro"/>
</dbReference>
<evidence type="ECO:0000256" key="13">
    <source>
        <dbReference type="ARBA" id="ARBA00031787"/>
    </source>
</evidence>
<evidence type="ECO:0000256" key="8">
    <source>
        <dbReference type="ARBA" id="ARBA00022679"/>
    </source>
</evidence>
<evidence type="ECO:0000256" key="11">
    <source>
        <dbReference type="ARBA" id="ARBA00030204"/>
    </source>
</evidence>
<gene>
    <name evidence="17" type="primary">gabT</name>
    <name evidence="17" type="ORF">H9L09_17100</name>
</gene>
<dbReference type="EC" id="2.6.1.19" evidence="6"/>
<keyword evidence="18" id="KW-1185">Reference proteome</keyword>
<evidence type="ECO:0000256" key="5">
    <source>
        <dbReference type="ARBA" id="ARBA00012876"/>
    </source>
</evidence>